<feature type="domain" description="HTH luxR-type" evidence="4">
    <location>
        <begin position="311"/>
        <end position="373"/>
    </location>
</feature>
<gene>
    <name evidence="5" type="ORF">ACFSKW_29095</name>
</gene>
<keyword evidence="6" id="KW-1185">Reference proteome</keyword>
<evidence type="ECO:0000256" key="3">
    <source>
        <dbReference type="ARBA" id="ARBA00023163"/>
    </source>
</evidence>
<dbReference type="RefSeq" id="WP_379575649.1">
    <property type="nucleotide sequence ID" value="NZ_JBHUFV010000043.1"/>
</dbReference>
<dbReference type="InterPro" id="IPR027417">
    <property type="entry name" value="P-loop_NTPase"/>
</dbReference>
<dbReference type="Proteomes" id="UP001597368">
    <property type="component" value="Unassembled WGS sequence"/>
</dbReference>
<dbReference type="PANTHER" id="PTHR44688:SF16">
    <property type="entry name" value="DNA-BINDING TRANSCRIPTIONAL ACTIVATOR DEVR_DOSR"/>
    <property type="match status" value="1"/>
</dbReference>
<dbReference type="Gene3D" id="1.10.10.10">
    <property type="entry name" value="Winged helix-like DNA-binding domain superfamily/Winged helix DNA-binding domain"/>
    <property type="match status" value="1"/>
</dbReference>
<dbReference type="PROSITE" id="PS50043">
    <property type="entry name" value="HTH_LUXR_2"/>
    <property type="match status" value="1"/>
</dbReference>
<proteinExistence type="predicted"/>
<accession>A0ABW4T519</accession>
<dbReference type="SUPFAM" id="SSF52540">
    <property type="entry name" value="P-loop containing nucleoside triphosphate hydrolases"/>
    <property type="match status" value="1"/>
</dbReference>
<name>A0ABW4T519_9ACTN</name>
<sequence>MCADVPFAGRTAERQAIRAALHEGTGILVVGEAGMGRSRLLAEAVPWRESVVRVVGTAPETSFGAFAHLLPGTPDPVNAVNPVGWAAERLAGEVLVVGDAHLLDASSAALAAHLVRHLGVRLAASALAGAPIPGPLLALWKDGILRRLDLGPLSVHETAQLLAGMLGGQVERLTVRRLWHAAQGNPRFLVELVRSGRLSHSGGLWRWQGEIELTDRLRQLIEEAIGEVDEAEREVLEFVAFGLPLDLDALLKLVSAEAAERLERRGLIMVERSAARVRLRHPLYAHVIRTWPGPVRTRHRLAKVIRLRSSDDQEDLQLSAREREVARLASWDLTNREIAELLTVSQRTVGNHLCRIYAKLGVNDRRGLARLLA</sequence>
<comment type="caution">
    <text evidence="5">The sequence shown here is derived from an EMBL/GenBank/DDBJ whole genome shotgun (WGS) entry which is preliminary data.</text>
</comment>
<keyword evidence="1" id="KW-0805">Transcription regulation</keyword>
<dbReference type="InterPro" id="IPR000792">
    <property type="entry name" value="Tscrpt_reg_LuxR_C"/>
</dbReference>
<evidence type="ECO:0000313" key="5">
    <source>
        <dbReference type="EMBL" id="MFD1935534.1"/>
    </source>
</evidence>
<keyword evidence="3" id="KW-0804">Transcription</keyword>
<dbReference type="PRINTS" id="PR00038">
    <property type="entry name" value="HTHLUXR"/>
</dbReference>
<dbReference type="PANTHER" id="PTHR44688">
    <property type="entry name" value="DNA-BINDING TRANSCRIPTIONAL ACTIVATOR DEVR_DOSR"/>
    <property type="match status" value="1"/>
</dbReference>
<evidence type="ECO:0000259" key="4">
    <source>
        <dbReference type="PROSITE" id="PS50043"/>
    </source>
</evidence>
<evidence type="ECO:0000256" key="1">
    <source>
        <dbReference type="ARBA" id="ARBA00023015"/>
    </source>
</evidence>
<dbReference type="Pfam" id="PF00196">
    <property type="entry name" value="GerE"/>
    <property type="match status" value="1"/>
</dbReference>
<dbReference type="SUPFAM" id="SSF46894">
    <property type="entry name" value="C-terminal effector domain of the bipartite response regulators"/>
    <property type="match status" value="1"/>
</dbReference>
<dbReference type="InterPro" id="IPR036388">
    <property type="entry name" value="WH-like_DNA-bd_sf"/>
</dbReference>
<reference evidence="6" key="1">
    <citation type="journal article" date="2019" name="Int. J. Syst. Evol. Microbiol.">
        <title>The Global Catalogue of Microorganisms (GCM) 10K type strain sequencing project: providing services to taxonomists for standard genome sequencing and annotation.</title>
        <authorList>
            <consortium name="The Broad Institute Genomics Platform"/>
            <consortium name="The Broad Institute Genome Sequencing Center for Infectious Disease"/>
            <person name="Wu L."/>
            <person name="Ma J."/>
        </authorList>
    </citation>
    <scope>NUCLEOTIDE SEQUENCE [LARGE SCALE GENOMIC DNA]</scope>
    <source>
        <strain evidence="6">ICMP 6774ER</strain>
    </source>
</reference>
<dbReference type="PROSITE" id="PS00622">
    <property type="entry name" value="HTH_LUXR_1"/>
    <property type="match status" value="1"/>
</dbReference>
<dbReference type="SMART" id="SM00421">
    <property type="entry name" value="HTH_LUXR"/>
    <property type="match status" value="1"/>
</dbReference>
<dbReference type="EMBL" id="JBHUFV010000043">
    <property type="protein sequence ID" value="MFD1935534.1"/>
    <property type="molecule type" value="Genomic_DNA"/>
</dbReference>
<protein>
    <submittedName>
        <fullName evidence="5">LuxR C-terminal-related transcriptional regulator</fullName>
    </submittedName>
</protein>
<evidence type="ECO:0000313" key="6">
    <source>
        <dbReference type="Proteomes" id="UP001597368"/>
    </source>
</evidence>
<keyword evidence="2" id="KW-0238">DNA-binding</keyword>
<dbReference type="InterPro" id="IPR016032">
    <property type="entry name" value="Sig_transdc_resp-reg_C-effctor"/>
</dbReference>
<evidence type="ECO:0000256" key="2">
    <source>
        <dbReference type="ARBA" id="ARBA00023125"/>
    </source>
</evidence>
<organism evidence="5 6">
    <name type="scientific">Nonomuraea mangrovi</name>
    <dbReference type="NCBI Taxonomy" id="2316207"/>
    <lineage>
        <taxon>Bacteria</taxon>
        <taxon>Bacillati</taxon>
        <taxon>Actinomycetota</taxon>
        <taxon>Actinomycetes</taxon>
        <taxon>Streptosporangiales</taxon>
        <taxon>Streptosporangiaceae</taxon>
        <taxon>Nonomuraea</taxon>
    </lineage>
</organism>
<dbReference type="CDD" id="cd06170">
    <property type="entry name" value="LuxR_C_like"/>
    <property type="match status" value="1"/>
</dbReference>